<comment type="caution">
    <text evidence="1">The sequence shown here is derived from an EMBL/GenBank/DDBJ whole genome shotgun (WGS) entry which is preliminary data.</text>
</comment>
<evidence type="ECO:0000313" key="2">
    <source>
        <dbReference type="Proteomes" id="UP001229421"/>
    </source>
</evidence>
<dbReference type="AlphaFoldDB" id="A0AAD8P6Z9"/>
<keyword evidence="2" id="KW-1185">Reference proteome</keyword>
<reference evidence="1" key="1">
    <citation type="journal article" date="2023" name="bioRxiv">
        <title>Improved chromosome-level genome assembly for marigold (Tagetes erecta).</title>
        <authorList>
            <person name="Jiang F."/>
            <person name="Yuan L."/>
            <person name="Wang S."/>
            <person name="Wang H."/>
            <person name="Xu D."/>
            <person name="Wang A."/>
            <person name="Fan W."/>
        </authorList>
    </citation>
    <scope>NUCLEOTIDE SEQUENCE</scope>
    <source>
        <strain evidence="1">WSJ</strain>
        <tissue evidence="1">Leaf</tissue>
    </source>
</reference>
<sequence>MMQVVNALETALDVQGSIGCFNISLANVVKTKHTNTLCALEPCYFVDGQYRYNKIQLELHWKAVGSTSKCLRAISKLITCN</sequence>
<proteinExistence type="predicted"/>
<dbReference type="EMBL" id="JAUHHV010000001">
    <property type="protein sequence ID" value="KAK1435828.1"/>
    <property type="molecule type" value="Genomic_DNA"/>
</dbReference>
<evidence type="ECO:0000313" key="1">
    <source>
        <dbReference type="EMBL" id="KAK1435828.1"/>
    </source>
</evidence>
<accession>A0AAD8P6Z9</accession>
<name>A0AAD8P6Z9_TARER</name>
<protein>
    <submittedName>
        <fullName evidence="1">Uncharacterized protein</fullName>
    </submittedName>
</protein>
<gene>
    <name evidence="1" type="ORF">QVD17_01598</name>
</gene>
<dbReference type="Proteomes" id="UP001229421">
    <property type="component" value="Unassembled WGS sequence"/>
</dbReference>
<organism evidence="1 2">
    <name type="scientific">Tagetes erecta</name>
    <name type="common">African marigold</name>
    <dbReference type="NCBI Taxonomy" id="13708"/>
    <lineage>
        <taxon>Eukaryota</taxon>
        <taxon>Viridiplantae</taxon>
        <taxon>Streptophyta</taxon>
        <taxon>Embryophyta</taxon>
        <taxon>Tracheophyta</taxon>
        <taxon>Spermatophyta</taxon>
        <taxon>Magnoliopsida</taxon>
        <taxon>eudicotyledons</taxon>
        <taxon>Gunneridae</taxon>
        <taxon>Pentapetalae</taxon>
        <taxon>asterids</taxon>
        <taxon>campanulids</taxon>
        <taxon>Asterales</taxon>
        <taxon>Asteraceae</taxon>
        <taxon>Asteroideae</taxon>
        <taxon>Heliantheae alliance</taxon>
        <taxon>Tageteae</taxon>
        <taxon>Tagetes</taxon>
    </lineage>
</organism>